<keyword evidence="2" id="KW-1133">Transmembrane helix</keyword>
<keyword evidence="1" id="KW-0175">Coiled coil</keyword>
<gene>
    <name evidence="3" type="ORF">GCM10023188_15730</name>
</gene>
<feature type="transmembrane region" description="Helical" evidence="2">
    <location>
        <begin position="6"/>
        <end position="25"/>
    </location>
</feature>
<evidence type="ECO:0000313" key="3">
    <source>
        <dbReference type="EMBL" id="GAA4429828.1"/>
    </source>
</evidence>
<dbReference type="RefSeq" id="WP_345158102.1">
    <property type="nucleotide sequence ID" value="NZ_BAABHC010000005.1"/>
</dbReference>
<feature type="coiled-coil region" evidence="1">
    <location>
        <begin position="80"/>
        <end position="107"/>
    </location>
</feature>
<name>A0ABP8LI92_9BACT</name>
<keyword evidence="4" id="KW-1185">Reference proteome</keyword>
<evidence type="ECO:0000256" key="2">
    <source>
        <dbReference type="SAM" id="Phobius"/>
    </source>
</evidence>
<dbReference type="Proteomes" id="UP001500552">
    <property type="component" value="Unassembled WGS sequence"/>
</dbReference>
<evidence type="ECO:0000313" key="4">
    <source>
        <dbReference type="Proteomes" id="UP001500552"/>
    </source>
</evidence>
<evidence type="ECO:0008006" key="5">
    <source>
        <dbReference type="Google" id="ProtNLM"/>
    </source>
</evidence>
<reference evidence="4" key="1">
    <citation type="journal article" date="2019" name="Int. J. Syst. Evol. Microbiol.">
        <title>The Global Catalogue of Microorganisms (GCM) 10K type strain sequencing project: providing services to taxonomists for standard genome sequencing and annotation.</title>
        <authorList>
            <consortium name="The Broad Institute Genomics Platform"/>
            <consortium name="The Broad Institute Genome Sequencing Center for Infectious Disease"/>
            <person name="Wu L."/>
            <person name="Ma J."/>
        </authorList>
    </citation>
    <scope>NUCLEOTIDE SEQUENCE [LARGE SCALE GENOMIC DNA]</scope>
    <source>
        <strain evidence="4">JCM 17926</strain>
    </source>
</reference>
<dbReference type="EMBL" id="BAABHC010000005">
    <property type="protein sequence ID" value="GAA4429828.1"/>
    <property type="molecule type" value="Genomic_DNA"/>
</dbReference>
<protein>
    <recommendedName>
        <fullName evidence="5">Tellurite resistance protein TerB</fullName>
    </recommendedName>
</protein>
<organism evidence="3 4">
    <name type="scientific">Pontibacter saemangeumensis</name>
    <dbReference type="NCBI Taxonomy" id="1084525"/>
    <lineage>
        <taxon>Bacteria</taxon>
        <taxon>Pseudomonadati</taxon>
        <taxon>Bacteroidota</taxon>
        <taxon>Cytophagia</taxon>
        <taxon>Cytophagales</taxon>
        <taxon>Hymenobacteraceae</taxon>
        <taxon>Pontibacter</taxon>
    </lineage>
</organism>
<accession>A0ABP8LI92</accession>
<sequence>MFTNISWANYLVVVTLLLAAYYLIIGTRFYSRELQHLLSGKRKPAMRPVQVKAPEALNHDHSAAFLDGGPEDFVSEDSPVQAADNTLQEIEQLADHLKEVLAEAASKRYGKEEFILLLQAVLKKYPALKDAPFRSAIHELIISECEKYGSITLSEEEIVLLWNEAV</sequence>
<keyword evidence="2" id="KW-0472">Membrane</keyword>
<keyword evidence="2" id="KW-0812">Transmembrane</keyword>
<comment type="caution">
    <text evidence="3">The sequence shown here is derived from an EMBL/GenBank/DDBJ whole genome shotgun (WGS) entry which is preliminary data.</text>
</comment>
<proteinExistence type="predicted"/>
<evidence type="ECO:0000256" key="1">
    <source>
        <dbReference type="SAM" id="Coils"/>
    </source>
</evidence>